<reference evidence="1" key="1">
    <citation type="journal article" date="2020" name="bioRxiv">
        <title>Chromosome-level reference genome of the European wasp spider Argiope bruennichi: a resource for studies on range expansion and evolutionary adaptation.</title>
        <authorList>
            <person name="Sheffer M.M."/>
            <person name="Hoppe A."/>
            <person name="Krehenwinkel H."/>
            <person name="Uhl G."/>
            <person name="Kuss A.W."/>
            <person name="Jensen L."/>
            <person name="Jensen C."/>
            <person name="Gillespie R.G."/>
            <person name="Hoff K.J."/>
            <person name="Prost S."/>
        </authorList>
    </citation>
    <scope>NUCLEOTIDE SEQUENCE</scope>
</reference>
<dbReference type="EMBL" id="JABXBU010000012">
    <property type="protein sequence ID" value="KAF8788476.1"/>
    <property type="molecule type" value="Genomic_DNA"/>
</dbReference>
<sequence length="149" mass="16214">MFSDLLLDSNLGDVFRILKSKPPVRPFKGDEIGLFRINPQNRIIVLELAPPSAWIIHHPLPGGESLITCALGASGFLASKSGSANCEKSLKTTLAVMDIDWTEVLRTGGSVKCIASYSASTGLKRYLLSSFKCLPELCATFEVCIKNFH</sequence>
<gene>
    <name evidence="1" type="ORF">HNY73_006511</name>
</gene>
<dbReference type="Proteomes" id="UP000807504">
    <property type="component" value="Unassembled WGS sequence"/>
</dbReference>
<organism evidence="1 2">
    <name type="scientific">Argiope bruennichi</name>
    <name type="common">Wasp spider</name>
    <name type="synonym">Aranea bruennichi</name>
    <dbReference type="NCBI Taxonomy" id="94029"/>
    <lineage>
        <taxon>Eukaryota</taxon>
        <taxon>Metazoa</taxon>
        <taxon>Ecdysozoa</taxon>
        <taxon>Arthropoda</taxon>
        <taxon>Chelicerata</taxon>
        <taxon>Arachnida</taxon>
        <taxon>Araneae</taxon>
        <taxon>Araneomorphae</taxon>
        <taxon>Entelegynae</taxon>
        <taxon>Araneoidea</taxon>
        <taxon>Araneidae</taxon>
        <taxon>Argiope</taxon>
    </lineage>
</organism>
<dbReference type="AlphaFoldDB" id="A0A8T0FBD0"/>
<proteinExistence type="predicted"/>
<keyword evidence="2" id="KW-1185">Reference proteome</keyword>
<protein>
    <submittedName>
        <fullName evidence="1">Uncharacterized protein</fullName>
    </submittedName>
</protein>
<evidence type="ECO:0000313" key="2">
    <source>
        <dbReference type="Proteomes" id="UP000807504"/>
    </source>
</evidence>
<reference evidence="1" key="2">
    <citation type="submission" date="2020-06" db="EMBL/GenBank/DDBJ databases">
        <authorList>
            <person name="Sheffer M."/>
        </authorList>
    </citation>
    <scope>NUCLEOTIDE SEQUENCE</scope>
</reference>
<accession>A0A8T0FBD0</accession>
<comment type="caution">
    <text evidence="1">The sequence shown here is derived from an EMBL/GenBank/DDBJ whole genome shotgun (WGS) entry which is preliminary data.</text>
</comment>
<evidence type="ECO:0000313" key="1">
    <source>
        <dbReference type="EMBL" id="KAF8788476.1"/>
    </source>
</evidence>
<name>A0A8T0FBD0_ARGBR</name>